<dbReference type="Gene3D" id="1.20.1090.10">
    <property type="entry name" value="Dehydroquinate synthase-like - alpha domain"/>
    <property type="match status" value="1"/>
</dbReference>
<evidence type="ECO:0000313" key="7">
    <source>
        <dbReference type="EMBL" id="TVM16378.1"/>
    </source>
</evidence>
<dbReference type="Pfam" id="PF25137">
    <property type="entry name" value="ADH_Fe_C"/>
    <property type="match status" value="1"/>
</dbReference>
<dbReference type="OrthoDB" id="9778433at2"/>
<protein>
    <submittedName>
        <fullName evidence="7">Alcohol dehydrogenase</fullName>
    </submittedName>
</protein>
<evidence type="ECO:0000256" key="3">
    <source>
        <dbReference type="ARBA" id="ARBA00023002"/>
    </source>
</evidence>
<evidence type="ECO:0000256" key="1">
    <source>
        <dbReference type="ARBA" id="ARBA00001962"/>
    </source>
</evidence>
<dbReference type="RefSeq" id="WP_144303501.1">
    <property type="nucleotide sequence ID" value="NZ_QMIE01000011.1"/>
</dbReference>
<dbReference type="GO" id="GO:0046872">
    <property type="term" value="F:metal ion binding"/>
    <property type="evidence" value="ECO:0007669"/>
    <property type="project" value="InterPro"/>
</dbReference>
<dbReference type="PROSITE" id="PS00060">
    <property type="entry name" value="ADH_IRON_2"/>
    <property type="match status" value="1"/>
</dbReference>
<dbReference type="FunFam" id="1.20.1090.10:FF:000001">
    <property type="entry name" value="Aldehyde-alcohol dehydrogenase"/>
    <property type="match status" value="1"/>
</dbReference>
<comment type="caution">
    <text evidence="7">The sequence shown here is derived from an EMBL/GenBank/DDBJ whole genome shotgun (WGS) entry which is preliminary data.</text>
</comment>
<evidence type="ECO:0000313" key="8">
    <source>
        <dbReference type="Proteomes" id="UP000448292"/>
    </source>
</evidence>
<dbReference type="SUPFAM" id="SSF56796">
    <property type="entry name" value="Dehydroquinate synthase-like"/>
    <property type="match status" value="1"/>
</dbReference>
<gene>
    <name evidence="7" type="ORF">DPQ33_12200</name>
</gene>
<comment type="cofactor">
    <cofactor evidence="1">
        <name>Fe cation</name>
        <dbReference type="ChEBI" id="CHEBI:24875"/>
    </cofactor>
</comment>
<dbReference type="NCBIfam" id="NF041833">
    <property type="entry name" value="Fe_ADH_ErcA"/>
    <property type="match status" value="1"/>
</dbReference>
<dbReference type="Pfam" id="PF00465">
    <property type="entry name" value="Fe-ADH"/>
    <property type="match status" value="1"/>
</dbReference>
<evidence type="ECO:0000256" key="4">
    <source>
        <dbReference type="ARBA" id="ARBA00023027"/>
    </source>
</evidence>
<evidence type="ECO:0000256" key="2">
    <source>
        <dbReference type="ARBA" id="ARBA00007358"/>
    </source>
</evidence>
<name>A0A7M3MCY2_9BACT</name>
<proteinExistence type="inferred from homology"/>
<dbReference type="InterPro" id="IPR039697">
    <property type="entry name" value="Alcohol_dehydrogenase_Fe"/>
</dbReference>
<dbReference type="FunFam" id="3.40.50.1970:FF:000003">
    <property type="entry name" value="Alcohol dehydrogenase, iron-containing"/>
    <property type="match status" value="1"/>
</dbReference>
<dbReference type="PANTHER" id="PTHR11496:SF102">
    <property type="entry name" value="ALCOHOL DEHYDROGENASE 4"/>
    <property type="match status" value="1"/>
</dbReference>
<evidence type="ECO:0000259" key="6">
    <source>
        <dbReference type="Pfam" id="PF25137"/>
    </source>
</evidence>
<dbReference type="InterPro" id="IPR018211">
    <property type="entry name" value="ADH_Fe_CS"/>
</dbReference>
<dbReference type="CDD" id="cd17814">
    <property type="entry name" value="Fe-ADH-like"/>
    <property type="match status" value="1"/>
</dbReference>
<reference evidence="7 8" key="1">
    <citation type="submission" date="2018-06" db="EMBL/GenBank/DDBJ databases">
        <title>Complete genome of Desulfovibrio indonesiensis P37SLT.</title>
        <authorList>
            <person name="Crispim J.S."/>
            <person name="Vidigal P.M.P."/>
            <person name="Silva L.C.F."/>
            <person name="Laguardia C.N."/>
            <person name="Araujo L.C."/>
            <person name="Dias R.S."/>
            <person name="Sousa M.P."/>
            <person name="Paula S.O."/>
            <person name="Silva C."/>
        </authorList>
    </citation>
    <scope>NUCLEOTIDE SEQUENCE [LARGE SCALE GENOMIC DNA]</scope>
    <source>
        <strain evidence="7 8">P37SLT</strain>
    </source>
</reference>
<dbReference type="PANTHER" id="PTHR11496">
    <property type="entry name" value="ALCOHOL DEHYDROGENASE"/>
    <property type="match status" value="1"/>
</dbReference>
<keyword evidence="8" id="KW-1185">Reference proteome</keyword>
<evidence type="ECO:0000259" key="5">
    <source>
        <dbReference type="Pfam" id="PF00465"/>
    </source>
</evidence>
<feature type="domain" description="Alcohol dehydrogenase iron-type/glycerol dehydrogenase GldA" evidence="5">
    <location>
        <begin position="16"/>
        <end position="182"/>
    </location>
</feature>
<dbReference type="Proteomes" id="UP000448292">
    <property type="component" value="Unassembled WGS sequence"/>
</dbReference>
<feature type="domain" description="Fe-containing alcohol dehydrogenase-like C-terminal" evidence="6">
    <location>
        <begin position="193"/>
        <end position="388"/>
    </location>
</feature>
<dbReference type="Gene3D" id="3.40.50.1970">
    <property type="match status" value="1"/>
</dbReference>
<organism evidence="7 8">
    <name type="scientific">Oceanidesulfovibrio indonesiensis</name>
    <dbReference type="NCBI Taxonomy" id="54767"/>
    <lineage>
        <taxon>Bacteria</taxon>
        <taxon>Pseudomonadati</taxon>
        <taxon>Thermodesulfobacteriota</taxon>
        <taxon>Desulfovibrionia</taxon>
        <taxon>Desulfovibrionales</taxon>
        <taxon>Desulfovibrionaceae</taxon>
        <taxon>Oceanidesulfovibrio</taxon>
    </lineage>
</organism>
<dbReference type="EMBL" id="QMIE01000011">
    <property type="protein sequence ID" value="TVM16378.1"/>
    <property type="molecule type" value="Genomic_DNA"/>
</dbReference>
<dbReference type="GO" id="GO:0004022">
    <property type="term" value="F:alcohol dehydrogenase (NAD+) activity"/>
    <property type="evidence" value="ECO:0007669"/>
    <property type="project" value="TreeGrafter"/>
</dbReference>
<dbReference type="AlphaFoldDB" id="A0A7M3MCY2"/>
<keyword evidence="3" id="KW-0560">Oxidoreductase</keyword>
<sequence>MVAESLLDLRKFVTPEFIFGVGAASLAGRYVHNLSARKPLVVSDPGVMASGWMDRVCQSLDEYGIRYSLFVDVSPNPRDTQVMAGAARYEEKGCDSIVAVGGGSAMDLAKGVGIVHSNQQHILEFEGADNVLLPGPPLVCIPTTAGSSADVSQFTIITDTTRNVKIAIVSKTVVPDAALIDPELTTTMDSELTAHTGLDALTHAIEAYVSNANSPVTDLFALEAIRRINRFLPAALERGYDLEARAGMMLGSMYAGIAFSNAILGAVHAMAHSLGGLKDLPHGVCNAVLLDHVVNFNFDAARERYLEVGRAMGAELAPGMSPEAEKNAVLDAVRKLKRKAGVNVRLSDLGVTTEDLAPLARHAASDPCLATNPATASAEELEQLYAQAL</sequence>
<accession>A0A7M3MCY2</accession>
<keyword evidence="4" id="KW-0520">NAD</keyword>
<dbReference type="InterPro" id="IPR001670">
    <property type="entry name" value="ADH_Fe/GldA"/>
</dbReference>
<comment type="similarity">
    <text evidence="2">Belongs to the iron-containing alcohol dehydrogenase family.</text>
</comment>
<dbReference type="InterPro" id="IPR056798">
    <property type="entry name" value="ADH_Fe_C"/>
</dbReference>